<feature type="compositionally biased region" description="Basic and acidic residues" evidence="1">
    <location>
        <begin position="273"/>
        <end position="284"/>
    </location>
</feature>
<keyword evidence="2" id="KW-1185">Reference proteome</keyword>
<feature type="compositionally biased region" description="Low complexity" evidence="1">
    <location>
        <begin position="233"/>
        <end position="244"/>
    </location>
</feature>
<dbReference type="WBParaSite" id="PSU_v2.g18526.t1">
    <property type="protein sequence ID" value="PSU_v2.g18526.t1"/>
    <property type="gene ID" value="PSU_v2.g18526"/>
</dbReference>
<sequence>MNKLNGISSIGNTSASSDNPYRTALSESYNFGYDDKAESKTRLIVKEQGSKQVREYDLEDGINYFCRGCFIKNRSKNYAYFDEDGFLMIPERHNCELISFEASNQDQRRKRALFIEAQKQRNPNLITSQNSTTTDPSKAVPFVDLTDFSENPEANALVEDVQLSKERSNASSPEYIPESGPFYSISSSLKALETSSINKNMAAVHFVKTAAKDASENNEEQSSSQSFNVTETSSEPSSSSPPGSNGKENRGHNEILLKTVTSNDHPNIRQKTNRSEFEENSATHKSAENIITLDDDANVSVVAKSNEDFKAIESEDYQYGYSQNGIPNCRLIVFDSKEYREFVRQYSKISNRKQWYCMGCYRAKRKHNKAYFSGETFMAPRKHFCQKFSYKDAKEMQREIIQRLELNDEPVNKPLEMVKTRSRTVGGDNFSPTSSSISRSDKAAFDMVILSPVKRNVVGDRVIKTDSEFDDGYHDYSTNSSSPLEDTVDAGVDEEYLPSQEVERIPTKDYKFGYSAKKGNRNGRLIVFETNDKTKVRQYAWNNCNFYFCIECYRLKKKKFGGKMLESTFLAPKDHFCKPISFEEAMQQQAEIVEKFGLGRPANGGNVGEASVRISRRLQDKRESHDAGDDLSDVEFEDESVEPIPYHSTPTDRGRRLVQDGDFIYGVGNSNQENFKIIVFEENDRNLVRCYGRKTQRQWYCCGCLRLRHSNYGTVSQSIFHAPIEHTCKPLKYDDVMHLQQRIRDRYRKLSPSMNTHSTSPGMSLSHVAPIKPGSSSLSPPKKKKFIPKTEMEKRYDEEKLRNLVIKNPPIRNMAIESSSTNLDYSKTPQRSFSSSVEYREVDSFGYEYGFNELGEKRKRLIVYERNRAFIREYSHNNGDKWMCVHCTNGFARKVEDNFIVTIRHNCIPILATKSKELQAQFKALSDTSTPLDRLSVSSVNNNSSVGYIGHGQNNTFSSNLPSSYREVHPNNWHYGYDSYGNPNKRIIVRNDDNLDFGHEYRNDRNDTRCLGCAKNGKVAAKLIDGNLYVPPSSEHTCGPRIYSEIQRLQGEYKRNMGRKRGRTVFSMEAATTKRARNVVHRDDEASNSPEECDFEDSYMDNSNLEHQVLTNVEQYSPSDHVTSVSFYAPSAFFLSKCCKELNVKYSSEAYKFWSRILIEKVKFTSRPLTTCPTKEGMYHGFSSFSIYFTGNESSTAIIREMMNRYVYNNFKSLGYCMGHDFSQYSHETPIIREALWSFSLTEIHLECISRWFDCRIGIYEEKKWKRYGNWDDEESAAATFLMEIKDGKYNPVLALA</sequence>
<reference evidence="3" key="1">
    <citation type="submission" date="2022-11" db="UniProtKB">
        <authorList>
            <consortium name="WormBaseParasite"/>
        </authorList>
    </citation>
    <scope>IDENTIFICATION</scope>
</reference>
<dbReference type="Proteomes" id="UP000887577">
    <property type="component" value="Unplaced"/>
</dbReference>
<organism evidence="2 3">
    <name type="scientific">Panagrolaimus superbus</name>
    <dbReference type="NCBI Taxonomy" id="310955"/>
    <lineage>
        <taxon>Eukaryota</taxon>
        <taxon>Metazoa</taxon>
        <taxon>Ecdysozoa</taxon>
        <taxon>Nematoda</taxon>
        <taxon>Chromadorea</taxon>
        <taxon>Rhabditida</taxon>
        <taxon>Tylenchina</taxon>
        <taxon>Panagrolaimomorpha</taxon>
        <taxon>Panagrolaimoidea</taxon>
        <taxon>Panagrolaimidae</taxon>
        <taxon>Panagrolaimus</taxon>
    </lineage>
</organism>
<feature type="compositionally biased region" description="Basic and acidic residues" evidence="1">
    <location>
        <begin position="617"/>
        <end position="628"/>
    </location>
</feature>
<feature type="compositionally biased region" description="Acidic residues" evidence="1">
    <location>
        <begin position="629"/>
        <end position="641"/>
    </location>
</feature>
<name>A0A914YGS4_9BILA</name>
<accession>A0A914YGS4</accession>
<evidence type="ECO:0000313" key="3">
    <source>
        <dbReference type="WBParaSite" id="PSU_v2.g18526.t1"/>
    </source>
</evidence>
<feature type="region of interest" description="Disordered" evidence="1">
    <location>
        <begin position="617"/>
        <end position="654"/>
    </location>
</feature>
<evidence type="ECO:0000256" key="1">
    <source>
        <dbReference type="SAM" id="MobiDB-lite"/>
    </source>
</evidence>
<feature type="region of interest" description="Disordered" evidence="1">
    <location>
        <begin position="161"/>
        <end position="180"/>
    </location>
</feature>
<protein>
    <submittedName>
        <fullName evidence="3">Uncharacterized protein</fullName>
    </submittedName>
</protein>
<evidence type="ECO:0000313" key="2">
    <source>
        <dbReference type="Proteomes" id="UP000887577"/>
    </source>
</evidence>
<proteinExistence type="predicted"/>
<feature type="region of interest" description="Disordered" evidence="1">
    <location>
        <begin position="213"/>
        <end position="284"/>
    </location>
</feature>